<dbReference type="Pfam" id="PF19700">
    <property type="entry name" value="DUF6198"/>
    <property type="match status" value="1"/>
</dbReference>
<feature type="transmembrane region" description="Helical" evidence="1">
    <location>
        <begin position="115"/>
        <end position="133"/>
    </location>
</feature>
<dbReference type="AlphaFoldDB" id="A0A382CWC4"/>
<feature type="transmembrane region" description="Helical" evidence="1">
    <location>
        <begin position="187"/>
        <end position="207"/>
    </location>
</feature>
<feature type="transmembrane region" description="Helical" evidence="1">
    <location>
        <begin position="84"/>
        <end position="108"/>
    </location>
</feature>
<accession>A0A382CWC4</accession>
<dbReference type="InterPro" id="IPR038750">
    <property type="entry name" value="YczE/YyaS-like"/>
</dbReference>
<gene>
    <name evidence="2" type="ORF">METZ01_LOCUS182685</name>
</gene>
<reference evidence="2" key="1">
    <citation type="submission" date="2018-05" db="EMBL/GenBank/DDBJ databases">
        <authorList>
            <person name="Lanie J.A."/>
            <person name="Ng W.-L."/>
            <person name="Kazmierczak K.M."/>
            <person name="Andrzejewski T.M."/>
            <person name="Davidsen T.M."/>
            <person name="Wayne K.J."/>
            <person name="Tettelin H."/>
            <person name="Glass J.I."/>
            <person name="Rusch D."/>
            <person name="Podicherti R."/>
            <person name="Tsui H.-C.T."/>
            <person name="Winkler M.E."/>
        </authorList>
    </citation>
    <scope>NUCLEOTIDE SEQUENCE</scope>
</reference>
<keyword evidence="1" id="KW-1133">Transmembrane helix</keyword>
<evidence type="ECO:0000313" key="2">
    <source>
        <dbReference type="EMBL" id="SVB29831.1"/>
    </source>
</evidence>
<dbReference type="PANTHER" id="PTHR40078:SF1">
    <property type="entry name" value="INTEGRAL MEMBRANE PROTEIN"/>
    <property type="match status" value="1"/>
</dbReference>
<feature type="transmembrane region" description="Helical" evidence="1">
    <location>
        <begin position="145"/>
        <end position="166"/>
    </location>
</feature>
<feature type="transmembrane region" description="Helical" evidence="1">
    <location>
        <begin position="213"/>
        <end position="232"/>
    </location>
</feature>
<dbReference type="PANTHER" id="PTHR40078">
    <property type="entry name" value="INTEGRAL MEMBRANE PROTEIN-RELATED"/>
    <property type="match status" value="1"/>
</dbReference>
<evidence type="ECO:0000256" key="1">
    <source>
        <dbReference type="SAM" id="Phobius"/>
    </source>
</evidence>
<keyword evidence="1" id="KW-0472">Membrane</keyword>
<protein>
    <submittedName>
        <fullName evidence="2">Uncharacterized protein</fullName>
    </submittedName>
</protein>
<keyword evidence="1" id="KW-0812">Transmembrane</keyword>
<proteinExistence type="predicted"/>
<dbReference type="EMBL" id="UINC01036211">
    <property type="protein sequence ID" value="SVB29831.1"/>
    <property type="molecule type" value="Genomic_DNA"/>
</dbReference>
<sequence>MHRVTPIGFKAEPPSWAMGALSFLRPAKEVPTTWWSAADPMTTRPPARTLMILIIGLWIFGTGDAMLIAAGIGNTPWTVLAEGIALNISWSVGQATFLVSILVLLLWIPLKERPGIGTILNVVFIAAAIEVMVPRLPVPDSQAMAVAEVLAGVLLIGIGSGIYLTANLGPGPRDGWMTGLQRTSGIPIARVRGGIEVSVLVLGWLMGGTFREGTILFAVLIGPVVAICLNLAGRFCSPGEVHG</sequence>
<feature type="transmembrane region" description="Helical" evidence="1">
    <location>
        <begin position="50"/>
        <end position="72"/>
    </location>
</feature>
<name>A0A382CWC4_9ZZZZ</name>
<organism evidence="2">
    <name type="scientific">marine metagenome</name>
    <dbReference type="NCBI Taxonomy" id="408172"/>
    <lineage>
        <taxon>unclassified sequences</taxon>
        <taxon>metagenomes</taxon>
        <taxon>ecological metagenomes</taxon>
    </lineage>
</organism>